<organism evidence="6">
    <name type="scientific">Ditylum brightwellii</name>
    <dbReference type="NCBI Taxonomy" id="49249"/>
    <lineage>
        <taxon>Eukaryota</taxon>
        <taxon>Sar</taxon>
        <taxon>Stramenopiles</taxon>
        <taxon>Ochrophyta</taxon>
        <taxon>Bacillariophyta</taxon>
        <taxon>Mediophyceae</taxon>
        <taxon>Lithodesmiophycidae</taxon>
        <taxon>Lithodesmiales</taxon>
        <taxon>Lithodesmiaceae</taxon>
        <taxon>Ditylum</taxon>
    </lineage>
</organism>
<dbReference type="Gene3D" id="3.30.70.660">
    <property type="entry name" value="Pseudouridine synthase I, catalytic domain, C-terminal subdomain"/>
    <property type="match status" value="1"/>
</dbReference>
<evidence type="ECO:0000256" key="3">
    <source>
        <dbReference type="ARBA" id="ARBA00023235"/>
    </source>
</evidence>
<feature type="domain" description="Pseudouridine synthase I TruA alpha/beta" evidence="5">
    <location>
        <begin position="86"/>
        <end position="232"/>
    </location>
</feature>
<dbReference type="Pfam" id="PF01416">
    <property type="entry name" value="PseudoU_synth_1"/>
    <property type="match status" value="1"/>
</dbReference>
<dbReference type="InterPro" id="IPR020095">
    <property type="entry name" value="PsdUridine_synth_TruA_C"/>
</dbReference>
<sequence>MENKFYHLSPSEQQQVLQHQQEQPRHIDWNARFSATKRTYVYRMIHLPVATEEYNIPFEHDRAWILDRKSTGGGQMNIKAMQEAASYMVGNGIDYSSFRGKSCQRSSPVVNVLSADVSCTPYYGNYTDFAAANMMTMINDDFSQHNKKITSSENESSSVTTGTQPIPASLITFTISGDSFVYRQVRNMVGCLVEIGKGKLQPTHVKDLLEKRQRKLAPAMAPAHGLFLVDVEHGDFSF</sequence>
<evidence type="ECO:0000313" key="6">
    <source>
        <dbReference type="EMBL" id="CAD9321041.1"/>
    </source>
</evidence>
<dbReference type="GO" id="GO:0003723">
    <property type="term" value="F:RNA binding"/>
    <property type="evidence" value="ECO:0007669"/>
    <property type="project" value="InterPro"/>
</dbReference>
<keyword evidence="2 4" id="KW-0819">tRNA processing</keyword>
<dbReference type="GO" id="GO:0160147">
    <property type="term" value="F:tRNA pseudouridine(38-40) synthase activity"/>
    <property type="evidence" value="ECO:0007669"/>
    <property type="project" value="UniProtKB-EC"/>
</dbReference>
<proteinExistence type="inferred from homology"/>
<evidence type="ECO:0000256" key="4">
    <source>
        <dbReference type="RuleBase" id="RU003792"/>
    </source>
</evidence>
<evidence type="ECO:0000256" key="2">
    <source>
        <dbReference type="ARBA" id="ARBA00022694"/>
    </source>
</evidence>
<comment type="catalytic activity">
    <reaction evidence="4">
        <text>uridine(38/39/40) in tRNA = pseudouridine(38/39/40) in tRNA</text>
        <dbReference type="Rhea" id="RHEA:22376"/>
        <dbReference type="Rhea" id="RHEA-COMP:10085"/>
        <dbReference type="Rhea" id="RHEA-COMP:10087"/>
        <dbReference type="ChEBI" id="CHEBI:65314"/>
        <dbReference type="ChEBI" id="CHEBI:65315"/>
        <dbReference type="EC" id="5.4.99.12"/>
    </reaction>
</comment>
<dbReference type="SUPFAM" id="SSF55120">
    <property type="entry name" value="Pseudouridine synthase"/>
    <property type="match status" value="1"/>
</dbReference>
<comment type="similarity">
    <text evidence="1 4">Belongs to the tRNA pseudouridine synthase TruA family.</text>
</comment>
<dbReference type="EMBL" id="HBGN01009801">
    <property type="protein sequence ID" value="CAD9321041.1"/>
    <property type="molecule type" value="Transcribed_RNA"/>
</dbReference>
<dbReference type="AlphaFoldDB" id="A0A7S1YW30"/>
<dbReference type="EC" id="5.4.99.12" evidence="4"/>
<dbReference type="PANTHER" id="PTHR11142">
    <property type="entry name" value="PSEUDOURIDYLATE SYNTHASE"/>
    <property type="match status" value="1"/>
</dbReference>
<evidence type="ECO:0000259" key="5">
    <source>
        <dbReference type="Pfam" id="PF01416"/>
    </source>
</evidence>
<gene>
    <name evidence="6" type="ORF">DBRI1063_LOCUS6276</name>
</gene>
<evidence type="ECO:0000256" key="1">
    <source>
        <dbReference type="ARBA" id="ARBA00009375"/>
    </source>
</evidence>
<name>A0A7S1YW30_9STRA</name>
<dbReference type="InterPro" id="IPR020103">
    <property type="entry name" value="PsdUridine_synth_cat_dom_sf"/>
</dbReference>
<dbReference type="PANTHER" id="PTHR11142:SF0">
    <property type="entry name" value="TRNA PSEUDOURIDINE SYNTHASE-LIKE 1"/>
    <property type="match status" value="1"/>
</dbReference>
<dbReference type="InterPro" id="IPR001406">
    <property type="entry name" value="PsdUridine_synth_TruA"/>
</dbReference>
<keyword evidence="3 4" id="KW-0413">Isomerase</keyword>
<reference evidence="6" key="1">
    <citation type="submission" date="2021-01" db="EMBL/GenBank/DDBJ databases">
        <authorList>
            <person name="Corre E."/>
            <person name="Pelletier E."/>
            <person name="Niang G."/>
            <person name="Scheremetjew M."/>
            <person name="Finn R."/>
            <person name="Kale V."/>
            <person name="Holt S."/>
            <person name="Cochrane G."/>
            <person name="Meng A."/>
            <person name="Brown T."/>
            <person name="Cohen L."/>
        </authorList>
    </citation>
    <scope>NUCLEOTIDE SEQUENCE</scope>
    <source>
        <strain evidence="6">Pop2</strain>
    </source>
</reference>
<protein>
    <recommendedName>
        <fullName evidence="4">tRNA pseudouridine synthase</fullName>
        <ecNumber evidence="4">5.4.99.12</ecNumber>
    </recommendedName>
</protein>
<accession>A0A7S1YW30</accession>
<dbReference type="InterPro" id="IPR020097">
    <property type="entry name" value="PsdUridine_synth_TruA_a/b_dom"/>
</dbReference>
<dbReference type="GO" id="GO:0031119">
    <property type="term" value="P:tRNA pseudouridine synthesis"/>
    <property type="evidence" value="ECO:0007669"/>
    <property type="project" value="TreeGrafter"/>
</dbReference>